<dbReference type="PANTHER" id="PTHR40044:SF1">
    <property type="entry name" value="INTEGRAL MEMBRANE PROTEIN"/>
    <property type="match status" value="1"/>
</dbReference>
<sequence>MTNARSTHALREIVVNALIAALYVALWLVAATFNLASLAIQFRVSEGLNHLIVFDKRYFWGITLGVLIADVLDRSTPVLLNVPFGVGQTMISLLLVGFVAPKLPKLWMKMVLNIVVFTISMAMIAWMLHLAFQLPFWLTYLSTGLSEAFIMTITAPLMAAVNTAVHFDKVLDA</sequence>
<dbReference type="Pfam" id="PF06177">
    <property type="entry name" value="QueT"/>
    <property type="match status" value="1"/>
</dbReference>
<name>A0A0R1XHL7_9LACO</name>
<accession>A0A0R1XHL7</accession>
<keyword evidence="1" id="KW-0812">Transmembrane</keyword>
<dbReference type="PIRSF" id="PIRSF031501">
    <property type="entry name" value="QueT"/>
    <property type="match status" value="1"/>
</dbReference>
<dbReference type="RefSeq" id="WP_027829384.1">
    <property type="nucleotide sequence ID" value="NZ_AUEH01000056.1"/>
</dbReference>
<dbReference type="OrthoDB" id="1706970at2"/>
<evidence type="ECO:0000313" key="3">
    <source>
        <dbReference type="Proteomes" id="UP000050949"/>
    </source>
</evidence>
<feature type="transmembrane region" description="Helical" evidence="1">
    <location>
        <begin position="111"/>
        <end position="128"/>
    </location>
</feature>
<dbReference type="InterPro" id="IPR010387">
    <property type="entry name" value="QueT"/>
</dbReference>
<protein>
    <recommendedName>
        <fullName evidence="4">QueT transporter family protein</fullName>
    </recommendedName>
</protein>
<dbReference type="AlphaFoldDB" id="A0A0R1XHL7"/>
<dbReference type="eggNOG" id="COG4708">
    <property type="taxonomic scope" value="Bacteria"/>
</dbReference>
<dbReference type="EMBL" id="AZFW01000012">
    <property type="protein sequence ID" value="KRM29664.1"/>
    <property type="molecule type" value="Genomic_DNA"/>
</dbReference>
<feature type="transmembrane region" description="Helical" evidence="1">
    <location>
        <begin position="78"/>
        <end position="99"/>
    </location>
</feature>
<dbReference type="Proteomes" id="UP000050949">
    <property type="component" value="Unassembled WGS sequence"/>
</dbReference>
<evidence type="ECO:0000256" key="1">
    <source>
        <dbReference type="SAM" id="Phobius"/>
    </source>
</evidence>
<feature type="transmembrane region" description="Helical" evidence="1">
    <location>
        <begin position="148"/>
        <end position="167"/>
    </location>
</feature>
<gene>
    <name evidence="2" type="ORF">FC91_GL000485</name>
</gene>
<evidence type="ECO:0008006" key="4">
    <source>
        <dbReference type="Google" id="ProtNLM"/>
    </source>
</evidence>
<organism evidence="2 3">
    <name type="scientific">Schleiferilactobacillus harbinensis DSM 16991</name>
    <dbReference type="NCBI Taxonomy" id="1122147"/>
    <lineage>
        <taxon>Bacteria</taxon>
        <taxon>Bacillati</taxon>
        <taxon>Bacillota</taxon>
        <taxon>Bacilli</taxon>
        <taxon>Lactobacillales</taxon>
        <taxon>Lactobacillaceae</taxon>
        <taxon>Schleiferilactobacillus</taxon>
    </lineage>
</organism>
<evidence type="ECO:0000313" key="2">
    <source>
        <dbReference type="EMBL" id="KRM29664.1"/>
    </source>
</evidence>
<reference evidence="2 3" key="1">
    <citation type="journal article" date="2015" name="Genome Announc.">
        <title>Expanding the biotechnology potential of lactobacilli through comparative genomics of 213 strains and associated genera.</title>
        <authorList>
            <person name="Sun Z."/>
            <person name="Harris H.M."/>
            <person name="McCann A."/>
            <person name="Guo C."/>
            <person name="Argimon S."/>
            <person name="Zhang W."/>
            <person name="Yang X."/>
            <person name="Jeffery I.B."/>
            <person name="Cooney J.C."/>
            <person name="Kagawa T.F."/>
            <person name="Liu W."/>
            <person name="Song Y."/>
            <person name="Salvetti E."/>
            <person name="Wrobel A."/>
            <person name="Rasinkangas P."/>
            <person name="Parkhill J."/>
            <person name="Rea M.C."/>
            <person name="O'Sullivan O."/>
            <person name="Ritari J."/>
            <person name="Douillard F.P."/>
            <person name="Paul Ross R."/>
            <person name="Yang R."/>
            <person name="Briner A.E."/>
            <person name="Felis G.E."/>
            <person name="de Vos W.M."/>
            <person name="Barrangou R."/>
            <person name="Klaenhammer T.R."/>
            <person name="Caufield P.W."/>
            <person name="Cui Y."/>
            <person name="Zhang H."/>
            <person name="O'Toole P.W."/>
        </authorList>
    </citation>
    <scope>NUCLEOTIDE SEQUENCE [LARGE SCALE GENOMIC DNA]</scope>
    <source>
        <strain evidence="2 3">DSM 16991</strain>
    </source>
</reference>
<keyword evidence="1" id="KW-0472">Membrane</keyword>
<feature type="transmembrane region" description="Helical" evidence="1">
    <location>
        <begin position="13"/>
        <end position="36"/>
    </location>
</feature>
<comment type="caution">
    <text evidence="2">The sequence shown here is derived from an EMBL/GenBank/DDBJ whole genome shotgun (WGS) entry which is preliminary data.</text>
</comment>
<proteinExistence type="predicted"/>
<keyword evidence="1" id="KW-1133">Transmembrane helix</keyword>
<dbReference type="PANTHER" id="PTHR40044">
    <property type="entry name" value="INTEGRAL MEMBRANE PROTEIN-RELATED"/>
    <property type="match status" value="1"/>
</dbReference>
<dbReference type="PATRIC" id="fig|1122147.4.peg.506"/>